<dbReference type="EMBL" id="VBOT01000120">
    <property type="protein sequence ID" value="TMQ49629.1"/>
    <property type="molecule type" value="Genomic_DNA"/>
</dbReference>
<dbReference type="InterPro" id="IPR036526">
    <property type="entry name" value="C-N_Hydrolase_sf"/>
</dbReference>
<evidence type="ECO:0000256" key="4">
    <source>
        <dbReference type="ARBA" id="ARBA00022692"/>
    </source>
</evidence>
<evidence type="ECO:0000256" key="8">
    <source>
        <dbReference type="SAM" id="Phobius"/>
    </source>
</evidence>
<proteinExistence type="predicted"/>
<evidence type="ECO:0000256" key="6">
    <source>
        <dbReference type="ARBA" id="ARBA00023136"/>
    </source>
</evidence>
<evidence type="ECO:0000313" key="10">
    <source>
        <dbReference type="EMBL" id="TMQ49629.1"/>
    </source>
</evidence>
<keyword evidence="2" id="KW-1003">Cell membrane</keyword>
<keyword evidence="6 8" id="KW-0472">Membrane</keyword>
<keyword evidence="3" id="KW-0808">Transferase</keyword>
<dbReference type="Proteomes" id="UP000320184">
    <property type="component" value="Unassembled WGS sequence"/>
</dbReference>
<evidence type="ECO:0000256" key="2">
    <source>
        <dbReference type="ARBA" id="ARBA00022475"/>
    </source>
</evidence>
<feature type="domain" description="CN hydrolase" evidence="9">
    <location>
        <begin position="1"/>
        <end position="157"/>
    </location>
</feature>
<keyword evidence="5 8" id="KW-1133">Transmembrane helix</keyword>
<evidence type="ECO:0000259" key="9">
    <source>
        <dbReference type="PROSITE" id="PS50263"/>
    </source>
</evidence>
<name>A0A538SE31_UNCEI</name>
<dbReference type="GO" id="GO:0016410">
    <property type="term" value="F:N-acyltransferase activity"/>
    <property type="evidence" value="ECO:0007669"/>
    <property type="project" value="InterPro"/>
</dbReference>
<comment type="subcellular location">
    <subcellularLocation>
        <location evidence="1">Cell membrane</location>
        <topology evidence="1">Multi-pass membrane protein</topology>
    </subcellularLocation>
</comment>
<evidence type="ECO:0000256" key="1">
    <source>
        <dbReference type="ARBA" id="ARBA00004651"/>
    </source>
</evidence>
<reference evidence="10 11" key="1">
    <citation type="journal article" date="2019" name="Nat. Microbiol.">
        <title>Mediterranean grassland soil C-N compound turnover is dependent on rainfall and depth, and is mediated by genomically divergent microorganisms.</title>
        <authorList>
            <person name="Diamond S."/>
            <person name="Andeer P.F."/>
            <person name="Li Z."/>
            <person name="Crits-Christoph A."/>
            <person name="Burstein D."/>
            <person name="Anantharaman K."/>
            <person name="Lane K.R."/>
            <person name="Thomas B.C."/>
            <person name="Pan C."/>
            <person name="Northen T.R."/>
            <person name="Banfield J.F."/>
        </authorList>
    </citation>
    <scope>NUCLEOTIDE SEQUENCE [LARGE SCALE GENOMIC DNA]</scope>
    <source>
        <strain evidence="10">WS_3</strain>
    </source>
</reference>
<organism evidence="10 11">
    <name type="scientific">Eiseniibacteriota bacterium</name>
    <dbReference type="NCBI Taxonomy" id="2212470"/>
    <lineage>
        <taxon>Bacteria</taxon>
        <taxon>Candidatus Eiseniibacteriota</taxon>
    </lineage>
</organism>
<gene>
    <name evidence="10" type="ORF">E6K73_09700</name>
</gene>
<sequence length="200" mass="21689">MLAYGAVLVFVHLIGGARLALAPLAVIGPSGEPLARYHKARPVPGDPERGADREIPVFQASFGRVAAAICFDMDFPDLIRRAGLQRADLILAPSSDWREIDPVHTRTALFRGIENGCSVVRQTNQGLSAAADWQGRVLARGDFFQARRHVMVAQVPTRGTSTIYSKVRDLFAYLCIGALAFFAAGAIASWKSTRSVAEPR</sequence>
<dbReference type="Gene3D" id="3.60.110.10">
    <property type="entry name" value="Carbon-nitrogen hydrolase"/>
    <property type="match status" value="1"/>
</dbReference>
<dbReference type="SUPFAM" id="SSF56317">
    <property type="entry name" value="Carbon-nitrogen hydrolase"/>
    <property type="match status" value="1"/>
</dbReference>
<evidence type="ECO:0000313" key="11">
    <source>
        <dbReference type="Proteomes" id="UP000320184"/>
    </source>
</evidence>
<dbReference type="GO" id="GO:0042158">
    <property type="term" value="P:lipoprotein biosynthetic process"/>
    <property type="evidence" value="ECO:0007669"/>
    <property type="project" value="InterPro"/>
</dbReference>
<evidence type="ECO:0000256" key="7">
    <source>
        <dbReference type="ARBA" id="ARBA00023315"/>
    </source>
</evidence>
<feature type="transmembrane region" description="Helical" evidence="8">
    <location>
        <begin position="170"/>
        <end position="190"/>
    </location>
</feature>
<dbReference type="InterPro" id="IPR004563">
    <property type="entry name" value="Apolipo_AcylTrfase"/>
</dbReference>
<dbReference type="GO" id="GO:0005886">
    <property type="term" value="C:plasma membrane"/>
    <property type="evidence" value="ECO:0007669"/>
    <property type="project" value="UniProtKB-SubCell"/>
</dbReference>
<keyword evidence="7" id="KW-0012">Acyltransferase</keyword>
<protein>
    <recommendedName>
        <fullName evidence="9">CN hydrolase domain-containing protein</fullName>
    </recommendedName>
</protein>
<dbReference type="AlphaFoldDB" id="A0A538SE31"/>
<evidence type="ECO:0000256" key="5">
    <source>
        <dbReference type="ARBA" id="ARBA00022989"/>
    </source>
</evidence>
<dbReference type="PANTHER" id="PTHR38686">
    <property type="entry name" value="APOLIPOPROTEIN N-ACYLTRANSFERASE"/>
    <property type="match status" value="1"/>
</dbReference>
<comment type="caution">
    <text evidence="10">The sequence shown here is derived from an EMBL/GenBank/DDBJ whole genome shotgun (WGS) entry which is preliminary data.</text>
</comment>
<evidence type="ECO:0000256" key="3">
    <source>
        <dbReference type="ARBA" id="ARBA00022679"/>
    </source>
</evidence>
<dbReference type="InterPro" id="IPR003010">
    <property type="entry name" value="C-N_Hydrolase"/>
</dbReference>
<feature type="transmembrane region" description="Helical" evidence="8">
    <location>
        <begin position="6"/>
        <end position="27"/>
    </location>
</feature>
<keyword evidence="4 8" id="KW-0812">Transmembrane</keyword>
<accession>A0A538SE31</accession>
<dbReference type="PANTHER" id="PTHR38686:SF1">
    <property type="entry name" value="APOLIPOPROTEIN N-ACYLTRANSFERASE"/>
    <property type="match status" value="1"/>
</dbReference>
<dbReference type="Pfam" id="PF00795">
    <property type="entry name" value="CN_hydrolase"/>
    <property type="match status" value="1"/>
</dbReference>
<dbReference type="PROSITE" id="PS50263">
    <property type="entry name" value="CN_HYDROLASE"/>
    <property type="match status" value="1"/>
</dbReference>